<comment type="similarity">
    <text evidence="5">Belongs to the TAF10 family.</text>
</comment>
<dbReference type="PANTHER" id="PTHR21242:SF0">
    <property type="entry name" value="TRANSCRIPTION INITIATION FACTOR TFIID SUBUNIT 10"/>
    <property type="match status" value="1"/>
</dbReference>
<organism evidence="6 7">
    <name type="scientific">Saprolegnia diclina (strain VS20)</name>
    <dbReference type="NCBI Taxonomy" id="1156394"/>
    <lineage>
        <taxon>Eukaryota</taxon>
        <taxon>Sar</taxon>
        <taxon>Stramenopiles</taxon>
        <taxon>Oomycota</taxon>
        <taxon>Saprolegniomycetes</taxon>
        <taxon>Saprolegniales</taxon>
        <taxon>Saprolegniaceae</taxon>
        <taxon>Saprolegnia</taxon>
    </lineage>
</organism>
<dbReference type="InterPro" id="IPR003923">
    <property type="entry name" value="TAF10"/>
</dbReference>
<evidence type="ECO:0008006" key="8">
    <source>
        <dbReference type="Google" id="ProtNLM"/>
    </source>
</evidence>
<gene>
    <name evidence="6" type="ORF">SDRG_08922</name>
</gene>
<reference evidence="6 7" key="1">
    <citation type="submission" date="2012-04" db="EMBL/GenBank/DDBJ databases">
        <title>The Genome Sequence of Saprolegnia declina VS20.</title>
        <authorList>
            <consortium name="The Broad Institute Genome Sequencing Platform"/>
            <person name="Russ C."/>
            <person name="Nusbaum C."/>
            <person name="Tyler B."/>
            <person name="van West P."/>
            <person name="Dieguez-Uribeondo J."/>
            <person name="de Bruijn I."/>
            <person name="Tripathy S."/>
            <person name="Jiang R."/>
            <person name="Young S.K."/>
            <person name="Zeng Q."/>
            <person name="Gargeya S."/>
            <person name="Fitzgerald M."/>
            <person name="Haas B."/>
            <person name="Abouelleil A."/>
            <person name="Alvarado L."/>
            <person name="Arachchi H.M."/>
            <person name="Berlin A."/>
            <person name="Chapman S.B."/>
            <person name="Goldberg J."/>
            <person name="Griggs A."/>
            <person name="Gujja S."/>
            <person name="Hansen M."/>
            <person name="Howarth C."/>
            <person name="Imamovic A."/>
            <person name="Larimer J."/>
            <person name="McCowen C."/>
            <person name="Montmayeur A."/>
            <person name="Murphy C."/>
            <person name="Neiman D."/>
            <person name="Pearson M."/>
            <person name="Priest M."/>
            <person name="Roberts A."/>
            <person name="Saif S."/>
            <person name="Shea T."/>
            <person name="Sisk P."/>
            <person name="Sykes S."/>
            <person name="Wortman J."/>
            <person name="Nusbaum C."/>
            <person name="Birren B."/>
        </authorList>
    </citation>
    <scope>NUCLEOTIDE SEQUENCE [LARGE SCALE GENOMIC DNA]</scope>
    <source>
        <strain evidence="6 7">VS20</strain>
    </source>
</reference>
<dbReference type="PANTHER" id="PTHR21242">
    <property type="entry name" value="TRANSCRIPTION INITIATION FACTOR TFIID SUBUNIT 10"/>
    <property type="match status" value="1"/>
</dbReference>
<keyword evidence="4" id="KW-0539">Nucleus</keyword>
<dbReference type="OMA" id="GFECDDV"/>
<dbReference type="GO" id="GO:0005669">
    <property type="term" value="C:transcription factor TFIID complex"/>
    <property type="evidence" value="ECO:0007669"/>
    <property type="project" value="TreeGrafter"/>
</dbReference>
<name>T0RT23_SAPDV</name>
<dbReference type="GO" id="GO:0006367">
    <property type="term" value="P:transcription initiation at RNA polymerase II promoter"/>
    <property type="evidence" value="ECO:0007669"/>
    <property type="project" value="TreeGrafter"/>
</dbReference>
<dbReference type="RefSeq" id="XP_008613047.1">
    <property type="nucleotide sequence ID" value="XM_008614825.1"/>
</dbReference>
<keyword evidence="7" id="KW-1185">Reference proteome</keyword>
<dbReference type="eggNOG" id="KOG3423">
    <property type="taxonomic scope" value="Eukaryota"/>
</dbReference>
<dbReference type="AlphaFoldDB" id="T0RT23"/>
<dbReference type="Gene3D" id="1.10.20.10">
    <property type="entry name" value="Histone, subunit A"/>
    <property type="match status" value="1"/>
</dbReference>
<evidence type="ECO:0000256" key="3">
    <source>
        <dbReference type="ARBA" id="ARBA00023163"/>
    </source>
</evidence>
<dbReference type="CDD" id="cd07982">
    <property type="entry name" value="HFD_TAF10"/>
    <property type="match status" value="1"/>
</dbReference>
<dbReference type="GeneID" id="19949649"/>
<keyword evidence="2" id="KW-0805">Transcription regulation</keyword>
<dbReference type="STRING" id="1156394.T0RT23"/>
<dbReference type="PRINTS" id="PR01443">
    <property type="entry name" value="TFIID30KDSUB"/>
</dbReference>
<dbReference type="InParanoid" id="T0RT23"/>
<dbReference type="Pfam" id="PF03540">
    <property type="entry name" value="TAF10"/>
    <property type="match status" value="1"/>
</dbReference>
<accession>T0RT23</accession>
<protein>
    <recommendedName>
        <fullName evidence="8">Transcription initiation factor TFIID subunit 10</fullName>
    </recommendedName>
</protein>
<evidence type="ECO:0000256" key="2">
    <source>
        <dbReference type="ARBA" id="ARBA00023015"/>
    </source>
</evidence>
<evidence type="ECO:0000256" key="1">
    <source>
        <dbReference type="ARBA" id="ARBA00004123"/>
    </source>
</evidence>
<comment type="subcellular location">
    <subcellularLocation>
        <location evidence="1">Nucleus</location>
    </subcellularLocation>
</comment>
<dbReference type="GO" id="GO:0016251">
    <property type="term" value="F:RNA polymerase II general transcription initiation factor activity"/>
    <property type="evidence" value="ECO:0007669"/>
    <property type="project" value="TreeGrafter"/>
</dbReference>
<evidence type="ECO:0000313" key="7">
    <source>
        <dbReference type="Proteomes" id="UP000030762"/>
    </source>
</evidence>
<dbReference type="EMBL" id="JH767159">
    <property type="protein sequence ID" value="EQC33407.1"/>
    <property type="molecule type" value="Genomic_DNA"/>
</dbReference>
<dbReference type="GO" id="GO:0046982">
    <property type="term" value="F:protein heterodimerization activity"/>
    <property type="evidence" value="ECO:0007669"/>
    <property type="project" value="InterPro"/>
</dbReference>
<dbReference type="GO" id="GO:0000124">
    <property type="term" value="C:SAGA complex"/>
    <property type="evidence" value="ECO:0007669"/>
    <property type="project" value="TreeGrafter"/>
</dbReference>
<evidence type="ECO:0000256" key="5">
    <source>
        <dbReference type="ARBA" id="ARBA00025730"/>
    </source>
</evidence>
<dbReference type="InterPro" id="IPR009072">
    <property type="entry name" value="Histone-fold"/>
</dbReference>
<proteinExistence type="inferred from homology"/>
<evidence type="ECO:0000313" key="6">
    <source>
        <dbReference type="EMBL" id="EQC33407.1"/>
    </source>
</evidence>
<dbReference type="Proteomes" id="UP000030762">
    <property type="component" value="Unassembled WGS sequence"/>
</dbReference>
<sequence length="130" mass="14239">MDMDAGQMNEFLEAMTRFNPAIPDDVVAHYLQSAGFASEDPRIIRMVALVAQKFVLDIAHDAKLYQQHRMNAQGGTSNERATLTMEDLSASLRDYGVNLSKPEYLCDSETTLVETSAVVPSGPATKGSKK</sequence>
<evidence type="ECO:0000256" key="4">
    <source>
        <dbReference type="ARBA" id="ARBA00023242"/>
    </source>
</evidence>
<dbReference type="OrthoDB" id="154356at2759"/>
<dbReference type="GO" id="GO:1990841">
    <property type="term" value="F:promoter-specific chromatin binding"/>
    <property type="evidence" value="ECO:0007669"/>
    <property type="project" value="TreeGrafter"/>
</dbReference>
<dbReference type="VEuPathDB" id="FungiDB:SDRG_08922"/>
<keyword evidence="3" id="KW-0804">Transcription</keyword>